<evidence type="ECO:0000256" key="2">
    <source>
        <dbReference type="SAM" id="MobiDB-lite"/>
    </source>
</evidence>
<dbReference type="SUPFAM" id="SSF55874">
    <property type="entry name" value="ATPase domain of HSP90 chaperone/DNA topoisomerase II/histidine kinase"/>
    <property type="match status" value="1"/>
</dbReference>
<evidence type="ECO:0000259" key="3">
    <source>
        <dbReference type="SMART" id="SM00387"/>
    </source>
</evidence>
<accession>A0A2T0RFR7</accession>
<comment type="caution">
    <text evidence="4">The sequence shown here is derived from an EMBL/GenBank/DDBJ whole genome shotgun (WGS) entry which is preliminary data.</text>
</comment>
<keyword evidence="4" id="KW-0808">Transferase</keyword>
<dbReference type="InterPro" id="IPR050640">
    <property type="entry name" value="Bact_2-comp_sensor_kinase"/>
</dbReference>
<dbReference type="PANTHER" id="PTHR34220:SF7">
    <property type="entry name" value="SENSOR HISTIDINE KINASE YPDA"/>
    <property type="match status" value="1"/>
</dbReference>
<evidence type="ECO:0000313" key="5">
    <source>
        <dbReference type="Proteomes" id="UP000239480"/>
    </source>
</evidence>
<feature type="compositionally biased region" description="Polar residues" evidence="2">
    <location>
        <begin position="1"/>
        <end position="15"/>
    </location>
</feature>
<dbReference type="InterPro" id="IPR018771">
    <property type="entry name" value="PocR_dom"/>
</dbReference>
<dbReference type="InterPro" id="IPR003594">
    <property type="entry name" value="HATPase_dom"/>
</dbReference>
<keyword evidence="5" id="KW-1185">Reference proteome</keyword>
<protein>
    <submittedName>
        <fullName evidence="4">Histidine kinase/DNA gyrase B/HSP90-like ATPase</fullName>
    </submittedName>
</protein>
<dbReference type="AlphaFoldDB" id="A0A2T0RFR7"/>
<sequence length="459" mass="50677">MGTDGSDQGAAQSLPLSPPALEPRAPADPDFALMGDDLLAKKARRRKLEDLMSVETLQKIQDNFSTAVGVAMVIVDPKGEPITKPSGFSSFCNAIRKHPEWQQRCFHCDAVGGQAALSTGEPSIYKCHCGLMDFSAPISIRGEYLGAATCGQVKLAPGETMPNLMDLSGLFPTEQAWRENKELLGLFGQTGEITYEQLRAAAYSLHYFASYIVEESYNKTISEELYRNQLKLMEESKLRAELESSLREAELQALSYQVNPHFLFNVLNTIGRLALVEDAEQTESTVHAFADMMRYILRKSGSPFVSLGTELEHVKNYLYLLQVRLGDRFTFKIAFPDEVCDVSCPFMALQPIVENCINYAIEPCESDGLIEISANLTGSDVVVDISDNGEGITHERKMQALAGTAGDGKRRSIGISNIDSRLRHYYGEDHGLEIVSPYRDGKGTLVRLRLPVDFDPGAV</sequence>
<gene>
    <name evidence="4" type="ORF">CLV78_1153</name>
</gene>
<dbReference type="Gene3D" id="3.30.565.10">
    <property type="entry name" value="Histidine kinase-like ATPase, C-terminal domain"/>
    <property type="match status" value="1"/>
</dbReference>
<dbReference type="SMART" id="SM00387">
    <property type="entry name" value="HATPase_c"/>
    <property type="match status" value="1"/>
</dbReference>
<dbReference type="RefSeq" id="WP_245925243.1">
    <property type="nucleotide sequence ID" value="NZ_PVTD01000015.1"/>
</dbReference>
<feature type="coiled-coil region" evidence="1">
    <location>
        <begin position="232"/>
        <end position="259"/>
    </location>
</feature>
<dbReference type="Proteomes" id="UP000239480">
    <property type="component" value="Unassembled WGS sequence"/>
</dbReference>
<evidence type="ECO:0000313" key="4">
    <source>
        <dbReference type="EMBL" id="PRY20054.1"/>
    </source>
</evidence>
<dbReference type="Pfam" id="PF02518">
    <property type="entry name" value="HATPase_c"/>
    <property type="match status" value="1"/>
</dbReference>
<dbReference type="Pfam" id="PF06580">
    <property type="entry name" value="His_kinase"/>
    <property type="match status" value="1"/>
</dbReference>
<dbReference type="InterPro" id="IPR010559">
    <property type="entry name" value="Sig_transdc_His_kin_internal"/>
</dbReference>
<dbReference type="InterPro" id="IPR036890">
    <property type="entry name" value="HATPase_C_sf"/>
</dbReference>
<organism evidence="4 5">
    <name type="scientific">Aliiruegeria haliotis</name>
    <dbReference type="NCBI Taxonomy" id="1280846"/>
    <lineage>
        <taxon>Bacteria</taxon>
        <taxon>Pseudomonadati</taxon>
        <taxon>Pseudomonadota</taxon>
        <taxon>Alphaproteobacteria</taxon>
        <taxon>Rhodobacterales</taxon>
        <taxon>Roseobacteraceae</taxon>
        <taxon>Aliiruegeria</taxon>
    </lineage>
</organism>
<dbReference type="PANTHER" id="PTHR34220">
    <property type="entry name" value="SENSOR HISTIDINE KINASE YPDA"/>
    <property type="match status" value="1"/>
</dbReference>
<dbReference type="GO" id="GO:0000155">
    <property type="term" value="F:phosphorelay sensor kinase activity"/>
    <property type="evidence" value="ECO:0007669"/>
    <property type="project" value="InterPro"/>
</dbReference>
<keyword evidence="1" id="KW-0175">Coiled coil</keyword>
<proteinExistence type="predicted"/>
<dbReference type="EMBL" id="PVTD01000015">
    <property type="protein sequence ID" value="PRY20054.1"/>
    <property type="molecule type" value="Genomic_DNA"/>
</dbReference>
<reference evidence="4 5" key="1">
    <citation type="submission" date="2018-03" db="EMBL/GenBank/DDBJ databases">
        <title>Genomic Encyclopedia of Archaeal and Bacterial Type Strains, Phase II (KMG-II): from individual species to whole genera.</title>
        <authorList>
            <person name="Goeker M."/>
        </authorList>
    </citation>
    <scope>NUCLEOTIDE SEQUENCE [LARGE SCALE GENOMIC DNA]</scope>
    <source>
        <strain evidence="4 5">DSM 29328</strain>
    </source>
</reference>
<feature type="region of interest" description="Disordered" evidence="2">
    <location>
        <begin position="1"/>
        <end position="29"/>
    </location>
</feature>
<name>A0A2T0RFR7_9RHOB</name>
<dbReference type="Pfam" id="PF10114">
    <property type="entry name" value="PocR"/>
    <property type="match status" value="1"/>
</dbReference>
<dbReference type="GO" id="GO:0016020">
    <property type="term" value="C:membrane"/>
    <property type="evidence" value="ECO:0007669"/>
    <property type="project" value="InterPro"/>
</dbReference>
<feature type="domain" description="Histidine kinase/HSP90-like ATPase" evidence="3">
    <location>
        <begin position="344"/>
        <end position="454"/>
    </location>
</feature>
<keyword evidence="4" id="KW-0418">Kinase</keyword>
<evidence type="ECO:0000256" key="1">
    <source>
        <dbReference type="SAM" id="Coils"/>
    </source>
</evidence>